<evidence type="ECO:0008006" key="5">
    <source>
        <dbReference type="Google" id="ProtNLM"/>
    </source>
</evidence>
<protein>
    <recommendedName>
        <fullName evidence="5">50S ribosomal protein L33</fullName>
    </recommendedName>
</protein>
<evidence type="ECO:0000313" key="4">
    <source>
        <dbReference type="EMBL" id="SVA28383.1"/>
    </source>
</evidence>
<dbReference type="AlphaFoldDB" id="A0A381UNI6"/>
<name>A0A381UNI6_9ZZZZ</name>
<organism evidence="4">
    <name type="scientific">marine metagenome</name>
    <dbReference type="NCBI Taxonomy" id="408172"/>
    <lineage>
        <taxon>unclassified sequences</taxon>
        <taxon>metagenomes</taxon>
        <taxon>ecological metagenomes</taxon>
    </lineage>
</organism>
<gene>
    <name evidence="4" type="ORF">METZ01_LOCUS81237</name>
</gene>
<reference evidence="4" key="1">
    <citation type="submission" date="2018-05" db="EMBL/GenBank/DDBJ databases">
        <authorList>
            <person name="Lanie J.A."/>
            <person name="Ng W.-L."/>
            <person name="Kazmierczak K.M."/>
            <person name="Andrzejewski T.M."/>
            <person name="Davidsen T.M."/>
            <person name="Wayne K.J."/>
            <person name="Tettelin H."/>
            <person name="Glass J.I."/>
            <person name="Rusch D."/>
            <person name="Podicherti R."/>
            <person name="Tsui H.-C.T."/>
            <person name="Winkler M.E."/>
        </authorList>
    </citation>
    <scope>NUCLEOTIDE SEQUENCE</scope>
</reference>
<dbReference type="SUPFAM" id="SSF57829">
    <property type="entry name" value="Zn-binding ribosomal proteins"/>
    <property type="match status" value="1"/>
</dbReference>
<dbReference type="GO" id="GO:0003735">
    <property type="term" value="F:structural constituent of ribosome"/>
    <property type="evidence" value="ECO:0007669"/>
    <property type="project" value="InterPro"/>
</dbReference>
<dbReference type="GO" id="GO:0005840">
    <property type="term" value="C:ribosome"/>
    <property type="evidence" value="ECO:0007669"/>
    <property type="project" value="UniProtKB-KW"/>
</dbReference>
<dbReference type="EMBL" id="UINC01006577">
    <property type="protein sequence ID" value="SVA28383.1"/>
    <property type="molecule type" value="Genomic_DNA"/>
</dbReference>
<dbReference type="InterPro" id="IPR001705">
    <property type="entry name" value="Ribosomal_bL33"/>
</dbReference>
<dbReference type="GO" id="GO:0005737">
    <property type="term" value="C:cytoplasm"/>
    <property type="evidence" value="ECO:0007669"/>
    <property type="project" value="UniProtKB-ARBA"/>
</dbReference>
<evidence type="ECO:0000256" key="2">
    <source>
        <dbReference type="ARBA" id="ARBA00022980"/>
    </source>
</evidence>
<dbReference type="InterPro" id="IPR011332">
    <property type="entry name" value="Ribosomal_zn-bd"/>
</dbReference>
<dbReference type="GO" id="GO:1990904">
    <property type="term" value="C:ribonucleoprotein complex"/>
    <property type="evidence" value="ECO:0007669"/>
    <property type="project" value="UniProtKB-KW"/>
</dbReference>
<proteinExistence type="inferred from homology"/>
<dbReference type="NCBIfam" id="TIGR01023">
    <property type="entry name" value="rpmG_bact"/>
    <property type="match status" value="1"/>
</dbReference>
<keyword evidence="2" id="KW-0689">Ribosomal protein</keyword>
<dbReference type="InterPro" id="IPR038584">
    <property type="entry name" value="Ribosomal_bL33_sf"/>
</dbReference>
<evidence type="ECO:0000256" key="3">
    <source>
        <dbReference type="ARBA" id="ARBA00023274"/>
    </source>
</evidence>
<keyword evidence="3" id="KW-0687">Ribonucleoprotein</keyword>
<dbReference type="Gene3D" id="2.20.28.120">
    <property type="entry name" value="Ribosomal protein L33"/>
    <property type="match status" value="1"/>
</dbReference>
<dbReference type="GO" id="GO:0006412">
    <property type="term" value="P:translation"/>
    <property type="evidence" value="ECO:0007669"/>
    <property type="project" value="InterPro"/>
</dbReference>
<dbReference type="Pfam" id="PF00471">
    <property type="entry name" value="Ribosomal_L33"/>
    <property type="match status" value="1"/>
</dbReference>
<sequence length="64" mass="7506">MAKKTSFALKQLIPEDNPKTGTKYIVRKPTKGLKVAEKLRMKKYDPVLKKHVWFIEKKMPPHSK</sequence>
<comment type="similarity">
    <text evidence="1">Belongs to the bacterial ribosomal protein bL33 family.</text>
</comment>
<accession>A0A381UNI6</accession>
<evidence type="ECO:0000256" key="1">
    <source>
        <dbReference type="ARBA" id="ARBA00007596"/>
    </source>
</evidence>